<accession>A0ABP0QG36</accession>
<dbReference type="Proteomes" id="UP001642464">
    <property type="component" value="Unassembled WGS sequence"/>
</dbReference>
<dbReference type="EMBL" id="CAXAMM010039551">
    <property type="protein sequence ID" value="CAK9087196.1"/>
    <property type="molecule type" value="Genomic_DNA"/>
</dbReference>
<evidence type="ECO:0000256" key="1">
    <source>
        <dbReference type="ARBA" id="ARBA00022737"/>
    </source>
</evidence>
<dbReference type="PANTHER" id="PTHR47435">
    <property type="entry name" value="KELCH REPEAT PROTEIN (AFU_ORTHOLOGUE AFUA_5G12780)"/>
    <property type="match status" value="1"/>
</dbReference>
<keyword evidence="3" id="KW-0732">Signal</keyword>
<dbReference type="PANTHER" id="PTHR47435:SF4">
    <property type="entry name" value="KELCH REPEAT PROTEIN (AFU_ORTHOLOGUE AFUA_5G12780)"/>
    <property type="match status" value="1"/>
</dbReference>
<dbReference type="Pfam" id="PF24681">
    <property type="entry name" value="Kelch_KLHDC2_KLHL20_DRC7"/>
    <property type="match status" value="2"/>
</dbReference>
<feature type="signal peptide" evidence="3">
    <location>
        <begin position="1"/>
        <end position="21"/>
    </location>
</feature>
<reference evidence="4 5" key="1">
    <citation type="submission" date="2024-02" db="EMBL/GenBank/DDBJ databases">
        <authorList>
            <person name="Chen Y."/>
            <person name="Shah S."/>
            <person name="Dougan E. K."/>
            <person name="Thang M."/>
            <person name="Chan C."/>
        </authorList>
    </citation>
    <scope>NUCLEOTIDE SEQUENCE [LARGE SCALE GENOMIC DNA]</scope>
</reference>
<dbReference type="Gene3D" id="2.120.10.80">
    <property type="entry name" value="Kelch-type beta propeller"/>
    <property type="match status" value="2"/>
</dbReference>
<keyword evidence="5" id="KW-1185">Reference proteome</keyword>
<keyword evidence="2" id="KW-0408">Iron</keyword>
<sequence length="465" mass="52156">MSRSSRFERLVLLNAFAATHAMWTLVTNDTGPSARSVHAAAWDNIGQRFWIHAGCGKELQKDLWTFDLGNDSWNLLPDNGWAPSKREDHVAVWDSGRQALWVHGGFDGTNFFKDLWKYSSNIWTLVADSLAFGPGARANHVAVWDASSSALWIHGGYDGVLHDDLWKFDSQAGSWISISVSKVPSARAYHVAAWDEANSDIWIHGGFDGGAWDPSGLALWIHGGFDGIARRDVWRLNTLTSRWELLLDNGRISSSFAPSARAYHAAAWDDTNAAIWIHAGYDGRLCRDLWNFDTVTETWHWVSDRGPSARAYHVAAWDPMNLALWIHGGKDGVPRRDLWRFDSLSSSWSLIHQVDEYGPSRRYDHVGAWDTSSMSLWVHGGYEGNMLRDLWRFTVPTTTTFASTGTLTTMALTFSLRSPEDSTALSVICLLGLELMIQSIQASLDEFQDTHTAAFFMINAFEERG</sequence>
<comment type="caution">
    <text evidence="4">The sequence shown here is derived from an EMBL/GenBank/DDBJ whole genome shotgun (WGS) entry which is preliminary data.</text>
</comment>
<feature type="chain" id="PRO_5045868088" evidence="3">
    <location>
        <begin position="22"/>
        <end position="465"/>
    </location>
</feature>
<name>A0ABP0QG36_9DINO</name>
<evidence type="ECO:0000313" key="4">
    <source>
        <dbReference type="EMBL" id="CAK9087196.1"/>
    </source>
</evidence>
<evidence type="ECO:0000256" key="2">
    <source>
        <dbReference type="ARBA" id="ARBA00023004"/>
    </source>
</evidence>
<dbReference type="SUPFAM" id="SSF117281">
    <property type="entry name" value="Kelch motif"/>
    <property type="match status" value="2"/>
</dbReference>
<protein>
    <submittedName>
        <fullName evidence="4">Protein GLUTELIN ACCUMULATION 3</fullName>
    </submittedName>
</protein>
<organism evidence="4 5">
    <name type="scientific">Durusdinium trenchii</name>
    <dbReference type="NCBI Taxonomy" id="1381693"/>
    <lineage>
        <taxon>Eukaryota</taxon>
        <taxon>Sar</taxon>
        <taxon>Alveolata</taxon>
        <taxon>Dinophyceae</taxon>
        <taxon>Suessiales</taxon>
        <taxon>Symbiodiniaceae</taxon>
        <taxon>Durusdinium</taxon>
    </lineage>
</organism>
<dbReference type="InterPro" id="IPR015915">
    <property type="entry name" value="Kelch-typ_b-propeller"/>
</dbReference>
<evidence type="ECO:0000313" key="5">
    <source>
        <dbReference type="Proteomes" id="UP001642464"/>
    </source>
</evidence>
<proteinExistence type="predicted"/>
<evidence type="ECO:0000256" key="3">
    <source>
        <dbReference type="SAM" id="SignalP"/>
    </source>
</evidence>
<gene>
    <name evidence="4" type="ORF">SCF082_LOCUS41220</name>
</gene>
<keyword evidence="1" id="KW-0677">Repeat</keyword>